<dbReference type="AlphaFoldDB" id="A0A146KCW1"/>
<evidence type="ECO:0000256" key="5">
    <source>
        <dbReference type="ARBA" id="ARBA00022989"/>
    </source>
</evidence>
<feature type="transmembrane region" description="Helical" evidence="9">
    <location>
        <begin position="151"/>
        <end position="171"/>
    </location>
</feature>
<feature type="transmembrane region" description="Helical" evidence="9">
    <location>
        <begin position="323"/>
        <end position="343"/>
    </location>
</feature>
<dbReference type="InterPro" id="IPR044566">
    <property type="entry name" value="RMV1-like"/>
</dbReference>
<evidence type="ECO:0000256" key="8">
    <source>
        <dbReference type="SAM" id="MobiDB-lite"/>
    </source>
</evidence>
<evidence type="ECO:0000256" key="2">
    <source>
        <dbReference type="ARBA" id="ARBA00022448"/>
    </source>
</evidence>
<gene>
    <name evidence="10" type="ORF">TPC1_14183</name>
</gene>
<keyword evidence="3" id="KW-1003">Cell membrane</keyword>
<name>A0A146KCW1_9EUKA</name>
<dbReference type="GO" id="GO:0015203">
    <property type="term" value="F:polyamine transmembrane transporter activity"/>
    <property type="evidence" value="ECO:0007669"/>
    <property type="project" value="UniProtKB-ARBA"/>
</dbReference>
<protein>
    <submittedName>
        <fullName evidence="10">Amino acid permease</fullName>
    </submittedName>
</protein>
<evidence type="ECO:0000256" key="1">
    <source>
        <dbReference type="ARBA" id="ARBA00004651"/>
    </source>
</evidence>
<feature type="transmembrane region" description="Helical" evidence="9">
    <location>
        <begin position="269"/>
        <end position="286"/>
    </location>
</feature>
<comment type="similarity">
    <text evidence="7">Belongs to the amino acid-polyamine-organocation (APC) superfamily. Polyamine:cation symporter (PHS) (TC 2.A.3.12) family.</text>
</comment>
<feature type="transmembrane region" description="Helical" evidence="9">
    <location>
        <begin position="218"/>
        <end position="238"/>
    </location>
</feature>
<dbReference type="PANTHER" id="PTHR45826">
    <property type="entry name" value="POLYAMINE TRANSPORTER PUT1"/>
    <property type="match status" value="1"/>
</dbReference>
<reference evidence="10" key="1">
    <citation type="submission" date="2015-07" db="EMBL/GenBank/DDBJ databases">
        <title>Adaptation to a free-living lifestyle via gene acquisitions in the diplomonad Trepomonas sp. PC1.</title>
        <authorList>
            <person name="Xu F."/>
            <person name="Jerlstrom-Hultqvist J."/>
            <person name="Kolisko M."/>
            <person name="Simpson A.G.B."/>
            <person name="Roger A.J."/>
            <person name="Svard S.G."/>
            <person name="Andersson J.O."/>
        </authorList>
    </citation>
    <scope>NUCLEOTIDE SEQUENCE</scope>
    <source>
        <strain evidence="10">PC1</strain>
    </source>
</reference>
<dbReference type="EMBL" id="GDID01003091">
    <property type="protein sequence ID" value="JAP93515.1"/>
    <property type="molecule type" value="Transcribed_RNA"/>
</dbReference>
<evidence type="ECO:0000256" key="4">
    <source>
        <dbReference type="ARBA" id="ARBA00022692"/>
    </source>
</evidence>
<sequence>LQLTLIAYFLVAAGPYGVEAIVKATGPLYACLGTILLPLLVSIPLSLIFSEMCSLYPQPGSTIMWAQNIVIQQNKKNKLMNVVTRVYANSLFFKAFVANALIPVLISDYVASFWEQATHIVFKLVIAFFAFQLSVYLNYKGLEVVGWSQWVFVALTTTPILIFVVLCFTKFDISALNIQNKPDQLNFGMLFSNMVWQCTGFDQLTNLSGDVKNPNRTYPISLCLTVLLLILTFFLPIFSGSMVQPDFTQWDSGTFATVSLQLPGCESGWLRWWLIAAAMISVLSVLNGQISCCSREIAFNAQVGYIPFGKWIGEVKIINAKEIPLNASLIGALVPVLLLAFSFELLLKMYSFCVAINLMVQMAVYVYTRHGFYGKLSTGFRLPVKMVNSILIVTIPYVCVVLLFVTTEVWALVAFVVVQAGMFTLWGVEILAQKCIQRRLRRITQLVTEIENPEETQESDFQQERTKKLSQGSEDKIQDSNLE</sequence>
<keyword evidence="4 9" id="KW-0812">Transmembrane</keyword>
<evidence type="ECO:0000256" key="3">
    <source>
        <dbReference type="ARBA" id="ARBA00022475"/>
    </source>
</evidence>
<feature type="transmembrane region" description="Helical" evidence="9">
    <location>
        <begin position="29"/>
        <end position="49"/>
    </location>
</feature>
<dbReference type="PIRSF" id="PIRSF006060">
    <property type="entry name" value="AA_transporter"/>
    <property type="match status" value="1"/>
</dbReference>
<feature type="compositionally biased region" description="Basic and acidic residues" evidence="8">
    <location>
        <begin position="462"/>
        <end position="483"/>
    </location>
</feature>
<dbReference type="Pfam" id="PF13520">
    <property type="entry name" value="AA_permease_2"/>
    <property type="match status" value="1"/>
</dbReference>
<evidence type="ECO:0000256" key="6">
    <source>
        <dbReference type="ARBA" id="ARBA00023136"/>
    </source>
</evidence>
<feature type="non-terminal residue" evidence="10">
    <location>
        <position position="1"/>
    </location>
</feature>
<feature type="transmembrane region" description="Helical" evidence="9">
    <location>
        <begin position="349"/>
        <end position="367"/>
    </location>
</feature>
<keyword evidence="6 9" id="KW-0472">Membrane</keyword>
<feature type="transmembrane region" description="Helical" evidence="9">
    <location>
        <begin position="91"/>
        <end position="111"/>
    </location>
</feature>
<feature type="transmembrane region" description="Helical" evidence="9">
    <location>
        <begin position="120"/>
        <end position="139"/>
    </location>
</feature>
<evidence type="ECO:0000313" key="10">
    <source>
        <dbReference type="EMBL" id="JAP93515.1"/>
    </source>
</evidence>
<evidence type="ECO:0000256" key="9">
    <source>
        <dbReference type="SAM" id="Phobius"/>
    </source>
</evidence>
<keyword evidence="5 9" id="KW-1133">Transmembrane helix</keyword>
<proteinExistence type="inferred from homology"/>
<comment type="subcellular location">
    <subcellularLocation>
        <location evidence="1">Cell membrane</location>
        <topology evidence="1">Multi-pass membrane protein</topology>
    </subcellularLocation>
</comment>
<feature type="transmembrane region" description="Helical" evidence="9">
    <location>
        <begin position="6"/>
        <end position="22"/>
    </location>
</feature>
<dbReference type="Gene3D" id="1.20.1740.10">
    <property type="entry name" value="Amino acid/polyamine transporter I"/>
    <property type="match status" value="1"/>
</dbReference>
<dbReference type="PANTHER" id="PTHR45826:SF2">
    <property type="entry name" value="AMINO ACID TRANSPORTER"/>
    <property type="match status" value="1"/>
</dbReference>
<accession>A0A146KCW1</accession>
<feature type="region of interest" description="Disordered" evidence="8">
    <location>
        <begin position="452"/>
        <end position="483"/>
    </location>
</feature>
<organism evidence="10">
    <name type="scientific">Trepomonas sp. PC1</name>
    <dbReference type="NCBI Taxonomy" id="1076344"/>
    <lineage>
        <taxon>Eukaryota</taxon>
        <taxon>Metamonada</taxon>
        <taxon>Diplomonadida</taxon>
        <taxon>Hexamitidae</taxon>
        <taxon>Hexamitinae</taxon>
        <taxon>Trepomonas</taxon>
    </lineage>
</organism>
<dbReference type="GO" id="GO:0005886">
    <property type="term" value="C:plasma membrane"/>
    <property type="evidence" value="ECO:0007669"/>
    <property type="project" value="UniProtKB-SubCell"/>
</dbReference>
<dbReference type="InterPro" id="IPR002293">
    <property type="entry name" value="AA/rel_permease1"/>
</dbReference>
<feature type="transmembrane region" description="Helical" evidence="9">
    <location>
        <begin position="411"/>
        <end position="432"/>
    </location>
</feature>
<evidence type="ECO:0000256" key="7">
    <source>
        <dbReference type="ARBA" id="ARBA00024041"/>
    </source>
</evidence>
<feature type="transmembrane region" description="Helical" evidence="9">
    <location>
        <begin position="387"/>
        <end position="405"/>
    </location>
</feature>
<keyword evidence="2" id="KW-0813">Transport</keyword>